<evidence type="ECO:0008006" key="4">
    <source>
        <dbReference type="Google" id="ProtNLM"/>
    </source>
</evidence>
<proteinExistence type="predicted"/>
<protein>
    <recommendedName>
        <fullName evidence="4">Protein SirB1 N-terminal domain-containing protein</fullName>
    </recommendedName>
</protein>
<evidence type="ECO:0000313" key="3">
    <source>
        <dbReference type="Proteomes" id="UP001595805"/>
    </source>
</evidence>
<evidence type="ECO:0000313" key="2">
    <source>
        <dbReference type="EMBL" id="MFC3880144.1"/>
    </source>
</evidence>
<evidence type="ECO:0000256" key="1">
    <source>
        <dbReference type="SAM" id="SignalP"/>
    </source>
</evidence>
<dbReference type="Proteomes" id="UP001595805">
    <property type="component" value="Unassembled WGS sequence"/>
</dbReference>
<sequence length="276" mass="31090">MKKFLHTLLFLILSLGSAWAQQMDSSALHLAFQSNLEQELWAQGQQEPLQLFKAVDPIPDANSAEWQEIVKVLADKKAKTNNDYKFIRTLFQKTHKKLLKNYKQHSTFNAMLTEGDFDCVSGSAALGLLLKEFGYDFDIIETDYHVFIMVNLDGKNIILESTLPIGGLISKTSEVQAYLDSYKPKENATLSSMNTRIGNSEADISDNSIFRKVNLTQLAGLLYYNDGIFEFNSQQYKSAADQLLKAYELYKSDRIAGLMELSEDLASGKKLIASQD</sequence>
<gene>
    <name evidence="2" type="ORF">ACFOSV_08150</name>
</gene>
<keyword evidence="1" id="KW-0732">Signal</keyword>
<comment type="caution">
    <text evidence="2">The sequence shown here is derived from an EMBL/GenBank/DDBJ whole genome shotgun (WGS) entry which is preliminary data.</text>
</comment>
<feature type="chain" id="PRO_5046870728" description="Protein SirB1 N-terminal domain-containing protein" evidence="1">
    <location>
        <begin position="21"/>
        <end position="276"/>
    </location>
</feature>
<reference evidence="3" key="1">
    <citation type="journal article" date="2019" name="Int. J. Syst. Evol. Microbiol.">
        <title>The Global Catalogue of Microorganisms (GCM) 10K type strain sequencing project: providing services to taxonomists for standard genome sequencing and annotation.</title>
        <authorList>
            <consortium name="The Broad Institute Genomics Platform"/>
            <consortium name="The Broad Institute Genome Sequencing Center for Infectious Disease"/>
            <person name="Wu L."/>
            <person name="Ma J."/>
        </authorList>
    </citation>
    <scope>NUCLEOTIDE SEQUENCE [LARGE SCALE GENOMIC DNA]</scope>
    <source>
        <strain evidence="3">CCUG 60523</strain>
    </source>
</reference>
<feature type="signal peptide" evidence="1">
    <location>
        <begin position="1"/>
        <end position="20"/>
    </location>
</feature>
<accession>A0ABV8AR14</accession>
<keyword evidence="3" id="KW-1185">Reference proteome</keyword>
<dbReference type="RefSeq" id="WP_377905239.1">
    <property type="nucleotide sequence ID" value="NZ_JBHRZS010000006.1"/>
</dbReference>
<name>A0ABV8AR14_9BACT</name>
<dbReference type="EMBL" id="JBHRZS010000006">
    <property type="protein sequence ID" value="MFC3880144.1"/>
    <property type="molecule type" value="Genomic_DNA"/>
</dbReference>
<organism evidence="2 3">
    <name type="scientific">Algoriphagus namhaensis</name>
    <dbReference type="NCBI Taxonomy" id="915353"/>
    <lineage>
        <taxon>Bacteria</taxon>
        <taxon>Pseudomonadati</taxon>
        <taxon>Bacteroidota</taxon>
        <taxon>Cytophagia</taxon>
        <taxon>Cytophagales</taxon>
        <taxon>Cyclobacteriaceae</taxon>
        <taxon>Algoriphagus</taxon>
    </lineage>
</organism>